<keyword evidence="8" id="KW-1185">Reference proteome</keyword>
<dbReference type="InterPro" id="IPR051406">
    <property type="entry name" value="PLD_domain"/>
</dbReference>
<dbReference type="Gene3D" id="3.30.870.10">
    <property type="entry name" value="Endonuclease Chain A"/>
    <property type="match status" value="2"/>
</dbReference>
<keyword evidence="2" id="KW-0442">Lipid degradation</keyword>
<accession>W0JQ08</accession>
<keyword evidence="5" id="KW-0472">Membrane</keyword>
<dbReference type="AlphaFoldDB" id="W0JQ08"/>
<keyword evidence="1" id="KW-0378">Hydrolase</keyword>
<feature type="region of interest" description="Disordered" evidence="4">
    <location>
        <begin position="43"/>
        <end position="65"/>
    </location>
</feature>
<dbReference type="eggNOG" id="arCOG02039">
    <property type="taxonomic scope" value="Archaea"/>
</dbReference>
<dbReference type="KEGG" id="hlr:HALLA_09760"/>
<evidence type="ECO:0000256" key="1">
    <source>
        <dbReference type="ARBA" id="ARBA00022801"/>
    </source>
</evidence>
<dbReference type="Proteomes" id="UP000019024">
    <property type="component" value="Chromosome"/>
</dbReference>
<feature type="region of interest" description="Disordered" evidence="4">
    <location>
        <begin position="377"/>
        <end position="414"/>
    </location>
</feature>
<feature type="compositionally biased region" description="Polar residues" evidence="4">
    <location>
        <begin position="47"/>
        <end position="64"/>
    </location>
</feature>
<dbReference type="GeneID" id="25144747"/>
<dbReference type="GO" id="GO:0016042">
    <property type="term" value="P:lipid catabolic process"/>
    <property type="evidence" value="ECO:0007669"/>
    <property type="project" value="UniProtKB-KW"/>
</dbReference>
<dbReference type="STRING" id="797299.HALLA_09760"/>
<dbReference type="GO" id="GO:0016891">
    <property type="term" value="F:RNA endonuclease activity producing 5'-phosphomonoesters, hydrolytic mechanism"/>
    <property type="evidence" value="ECO:0007669"/>
    <property type="project" value="TreeGrafter"/>
</dbReference>
<keyword evidence="3" id="KW-0443">Lipid metabolism</keyword>
<dbReference type="OrthoDB" id="31343at2157"/>
<feature type="region of interest" description="Disordered" evidence="4">
    <location>
        <begin position="198"/>
        <end position="218"/>
    </location>
</feature>
<dbReference type="PATRIC" id="fig|797299.3.peg.977"/>
<name>W0JQ08_9EURY</name>
<dbReference type="CDD" id="cd09128">
    <property type="entry name" value="PLDc_unchar1_2"/>
    <property type="match status" value="1"/>
</dbReference>
<keyword evidence="5" id="KW-0812">Transmembrane</keyword>
<organism evidence="7 8">
    <name type="scientific">Halostagnicola larsenii XH-48</name>
    <dbReference type="NCBI Taxonomy" id="797299"/>
    <lineage>
        <taxon>Archaea</taxon>
        <taxon>Methanobacteriati</taxon>
        <taxon>Methanobacteriota</taxon>
        <taxon>Stenosarchaea group</taxon>
        <taxon>Halobacteria</taxon>
        <taxon>Halobacteriales</taxon>
        <taxon>Natrialbaceae</taxon>
        <taxon>Halostagnicola</taxon>
    </lineage>
</organism>
<evidence type="ECO:0000313" key="7">
    <source>
        <dbReference type="EMBL" id="AHF99087.1"/>
    </source>
</evidence>
<dbReference type="Pfam" id="PF13091">
    <property type="entry name" value="PLDc_2"/>
    <property type="match status" value="2"/>
</dbReference>
<dbReference type="PANTHER" id="PTHR43856:SF1">
    <property type="entry name" value="MITOCHONDRIAL CARDIOLIPIN HYDROLASE"/>
    <property type="match status" value="1"/>
</dbReference>
<feature type="compositionally biased region" description="Polar residues" evidence="4">
    <location>
        <begin position="615"/>
        <end position="625"/>
    </location>
</feature>
<evidence type="ECO:0000313" key="8">
    <source>
        <dbReference type="Proteomes" id="UP000019024"/>
    </source>
</evidence>
<evidence type="ECO:0000256" key="4">
    <source>
        <dbReference type="SAM" id="MobiDB-lite"/>
    </source>
</evidence>
<feature type="compositionally biased region" description="Basic and acidic residues" evidence="4">
    <location>
        <begin position="648"/>
        <end position="662"/>
    </location>
</feature>
<dbReference type="SMART" id="SM00155">
    <property type="entry name" value="PLDc"/>
    <property type="match status" value="2"/>
</dbReference>
<dbReference type="SUPFAM" id="SSF56024">
    <property type="entry name" value="Phospholipase D/nuclease"/>
    <property type="match status" value="2"/>
</dbReference>
<gene>
    <name evidence="7" type="ORF">HALLA_09760</name>
</gene>
<sequence length="662" mass="70604">MRVRVLLVAVLVCGLFASGSAAVLVDTPLTAGEHRSSIDAAVERSNGLASPPTSTQPSLRSDPTASALACPVAAQSDGVPHDVAESRIVELYPNPTTPENAGEFFVLETPPETSLETWTVTDGHTTASFPNETVSGRAAVTIDADETAALTDDDPLELEGHLRLATDGDSLEIRNGSERIDTVSYDDAPEAERWYRSDVDGESGNSSTGVGSGQWWPRGATCLPSTDVTAEDATAFVLPDSPEIPRETIRDADEQLSLAGYTFTSDAITSELVAASERGVDVEVLIESGPVGGAPAATEPTLEALEDGGVDVRVTGGEHARYRYHHPKYAVADETVLVTSENWKPSGVGGASSRGWGITIENAALASDLGTVFDADFEGRDTESGTSYLEDGSFAEPEDQERSPSEFPSNHPPESVEIDSVELLFAPDNAEPRLRELLEGAEDEILVKQASIGGPDVSLVEETIDAARRGVDVRILLDSSWYVEADNAELKAALEQTAADENLPLEVALVEPENRFEKIHAKGVIIDGETTVVGSLNWNDNSLQNNREVVLAVHGDEAAAYYKAVFDADWEGGTWSLPIGLALGVVLALLVAALIGRRYISFGDSRRSVADKVSDSQIDYDSGSNVIDPVTPEKRPDEADPPDATRSGPRDGNRSRRGERDR</sequence>
<dbReference type="InterPro" id="IPR001736">
    <property type="entry name" value="PLipase_D/transphosphatidylase"/>
</dbReference>
<dbReference type="InterPro" id="IPR025202">
    <property type="entry name" value="PLD-like_dom"/>
</dbReference>
<evidence type="ECO:0000259" key="6">
    <source>
        <dbReference type="PROSITE" id="PS50035"/>
    </source>
</evidence>
<protein>
    <submittedName>
        <fullName evidence="7">Phospholipase</fullName>
    </submittedName>
</protein>
<dbReference type="RefSeq" id="WP_084568932.1">
    <property type="nucleotide sequence ID" value="NZ_CP007055.1"/>
</dbReference>
<feature type="domain" description="PLD phosphodiesterase" evidence="6">
    <location>
        <begin position="515"/>
        <end position="542"/>
    </location>
</feature>
<proteinExistence type="predicted"/>
<dbReference type="PANTHER" id="PTHR43856">
    <property type="entry name" value="CARDIOLIPIN HYDROLASE"/>
    <property type="match status" value="1"/>
</dbReference>
<evidence type="ECO:0000256" key="2">
    <source>
        <dbReference type="ARBA" id="ARBA00022963"/>
    </source>
</evidence>
<dbReference type="EMBL" id="CP007055">
    <property type="protein sequence ID" value="AHF99087.1"/>
    <property type="molecule type" value="Genomic_DNA"/>
</dbReference>
<keyword evidence="5" id="KW-1133">Transmembrane helix</keyword>
<evidence type="ECO:0000256" key="3">
    <source>
        <dbReference type="ARBA" id="ARBA00023098"/>
    </source>
</evidence>
<feature type="transmembrane region" description="Helical" evidence="5">
    <location>
        <begin position="575"/>
        <end position="596"/>
    </location>
</feature>
<evidence type="ECO:0000256" key="5">
    <source>
        <dbReference type="SAM" id="Phobius"/>
    </source>
</evidence>
<reference evidence="7 8" key="1">
    <citation type="submission" date="2014-01" db="EMBL/GenBank/DDBJ databases">
        <authorList>
            <consortium name="DOE Joint Genome Institute"/>
            <person name="Anderson I."/>
            <person name="Huntemann M."/>
            <person name="Han J."/>
            <person name="Chen A."/>
            <person name="Kyrpides N."/>
            <person name="Mavromatis K."/>
            <person name="Markowitz V."/>
            <person name="Palaniappan K."/>
            <person name="Ivanova N."/>
            <person name="Schaumberg A."/>
            <person name="Pati A."/>
            <person name="Liolios K."/>
            <person name="Nordberg H.P."/>
            <person name="Cantor M.N."/>
            <person name="Hua S.X."/>
            <person name="Woyke T."/>
        </authorList>
    </citation>
    <scope>NUCLEOTIDE SEQUENCE [LARGE SCALE GENOMIC DNA]</scope>
    <source>
        <strain evidence="7 8">XH-48</strain>
    </source>
</reference>
<feature type="region of interest" description="Disordered" evidence="4">
    <location>
        <begin position="613"/>
        <end position="662"/>
    </location>
</feature>
<dbReference type="HOGENOM" id="CLU_026762_0_0_2"/>
<dbReference type="PROSITE" id="PS50035">
    <property type="entry name" value="PLD"/>
    <property type="match status" value="1"/>
</dbReference>